<evidence type="ECO:0000256" key="5">
    <source>
        <dbReference type="ARBA" id="ARBA00022991"/>
    </source>
</evidence>
<dbReference type="Proteomes" id="UP001165395">
    <property type="component" value="Unassembled WGS sequence"/>
</dbReference>
<dbReference type="PANTHER" id="PTHR11455:SF22">
    <property type="entry name" value="CRYPTOCHROME DASH"/>
    <property type="match status" value="1"/>
</dbReference>
<evidence type="ECO:0000259" key="7">
    <source>
        <dbReference type="PROSITE" id="PS51645"/>
    </source>
</evidence>
<dbReference type="SUPFAM" id="SSF48173">
    <property type="entry name" value="Cryptochrome/photolyase FAD-binding domain"/>
    <property type="match status" value="1"/>
</dbReference>
<dbReference type="PROSITE" id="PS51645">
    <property type="entry name" value="PHR_CRY_ALPHA_BETA"/>
    <property type="match status" value="1"/>
</dbReference>
<dbReference type="PANTHER" id="PTHR11455">
    <property type="entry name" value="CRYPTOCHROME"/>
    <property type="match status" value="1"/>
</dbReference>
<comment type="function">
    <text evidence="6">May have a photoreceptor function.</text>
</comment>
<organism evidence="8 9">
    <name type="scientific">Leeia speluncae</name>
    <dbReference type="NCBI Taxonomy" id="2884804"/>
    <lineage>
        <taxon>Bacteria</taxon>
        <taxon>Pseudomonadati</taxon>
        <taxon>Pseudomonadota</taxon>
        <taxon>Betaproteobacteria</taxon>
        <taxon>Neisseriales</taxon>
        <taxon>Leeiaceae</taxon>
        <taxon>Leeia</taxon>
    </lineage>
</organism>
<dbReference type="Gene3D" id="1.25.40.80">
    <property type="match status" value="1"/>
</dbReference>
<keyword evidence="3 6" id="KW-0285">Flavoprotein</keyword>
<comment type="caution">
    <text evidence="8">The sequence shown here is derived from an EMBL/GenBank/DDBJ whole genome shotgun (WGS) entry which is preliminary data.</text>
</comment>
<dbReference type="InterPro" id="IPR036155">
    <property type="entry name" value="Crypto/Photolyase_N_sf"/>
</dbReference>
<dbReference type="Pfam" id="PF03441">
    <property type="entry name" value="FAD_binding_7"/>
    <property type="match status" value="1"/>
</dbReference>
<evidence type="ECO:0000313" key="8">
    <source>
        <dbReference type="EMBL" id="MCB6184702.1"/>
    </source>
</evidence>
<name>A0ABS8D905_9NEIS</name>
<dbReference type="Pfam" id="PF00875">
    <property type="entry name" value="DNA_photolyase"/>
    <property type="match status" value="1"/>
</dbReference>
<dbReference type="Gene3D" id="1.10.579.10">
    <property type="entry name" value="DNA Cyclobutane Dipyrimidine Photolyase, subunit A, domain 3"/>
    <property type="match status" value="1"/>
</dbReference>
<evidence type="ECO:0000256" key="2">
    <source>
        <dbReference type="ARBA" id="ARBA00017881"/>
    </source>
</evidence>
<dbReference type="InterPro" id="IPR036134">
    <property type="entry name" value="Crypto/Photolyase_FAD-like_sf"/>
</dbReference>
<dbReference type="NCBIfam" id="TIGR02765">
    <property type="entry name" value="crypto_DASH"/>
    <property type="match status" value="1"/>
</dbReference>
<dbReference type="InterPro" id="IPR002081">
    <property type="entry name" value="Cryptochrome/DNA_photolyase_1"/>
</dbReference>
<dbReference type="EMBL" id="JAJBZT010000008">
    <property type="protein sequence ID" value="MCB6184702.1"/>
    <property type="molecule type" value="Genomic_DNA"/>
</dbReference>
<protein>
    <recommendedName>
        <fullName evidence="2 6">Cryptochrome DASH</fullName>
    </recommendedName>
</protein>
<gene>
    <name evidence="8" type="ORF">LIN78_14230</name>
</gene>
<evidence type="ECO:0000256" key="3">
    <source>
        <dbReference type="ARBA" id="ARBA00022630"/>
    </source>
</evidence>
<reference evidence="8" key="1">
    <citation type="submission" date="2021-10" db="EMBL/GenBank/DDBJ databases">
        <title>The complete genome sequence of Leeia sp. TBRC 13508.</title>
        <authorList>
            <person name="Charoenyingcharoen P."/>
            <person name="Yukphan P."/>
        </authorList>
    </citation>
    <scope>NUCLEOTIDE SEQUENCE</scope>
    <source>
        <strain evidence="8">TBRC 13508</strain>
    </source>
</reference>
<comment type="similarity">
    <text evidence="1 6">Belongs to the DNA photolyase class-1 family.</text>
</comment>
<keyword evidence="9" id="KW-1185">Reference proteome</keyword>
<dbReference type="SUPFAM" id="SSF52425">
    <property type="entry name" value="Cryptochrome/photolyase, N-terminal domain"/>
    <property type="match status" value="1"/>
</dbReference>
<feature type="domain" description="Photolyase/cryptochrome alpha/beta" evidence="7">
    <location>
        <begin position="2"/>
        <end position="135"/>
    </location>
</feature>
<dbReference type="InterPro" id="IPR006050">
    <property type="entry name" value="DNA_photolyase_N"/>
</dbReference>
<keyword evidence="5 6" id="KW-0157">Chromophore</keyword>
<evidence type="ECO:0000256" key="1">
    <source>
        <dbReference type="ARBA" id="ARBA00005862"/>
    </source>
</evidence>
<keyword evidence="4 6" id="KW-0274">FAD</keyword>
<comment type="cofactor">
    <cofactor evidence="6">
        <name>FAD</name>
        <dbReference type="ChEBI" id="CHEBI:57692"/>
    </cofactor>
    <text evidence="6">Binds 1 FAD per subunit.</text>
</comment>
<evidence type="ECO:0000313" key="9">
    <source>
        <dbReference type="Proteomes" id="UP001165395"/>
    </source>
</evidence>
<dbReference type="RefSeq" id="WP_227181511.1">
    <property type="nucleotide sequence ID" value="NZ_JAJBZT010000008.1"/>
</dbReference>
<dbReference type="Gene3D" id="3.40.50.620">
    <property type="entry name" value="HUPs"/>
    <property type="match status" value="1"/>
</dbReference>
<evidence type="ECO:0000256" key="4">
    <source>
        <dbReference type="ARBA" id="ARBA00022827"/>
    </source>
</evidence>
<accession>A0ABS8D905</accession>
<dbReference type="PRINTS" id="PR00147">
    <property type="entry name" value="DNAPHOTLYASE"/>
</dbReference>
<dbReference type="InterPro" id="IPR014729">
    <property type="entry name" value="Rossmann-like_a/b/a_fold"/>
</dbReference>
<comment type="cofactor">
    <cofactor evidence="6">
        <name>(6R)-5,10-methylene-5,6,7,8-tetrahydrofolate</name>
        <dbReference type="ChEBI" id="CHEBI:15636"/>
    </cofactor>
    <text evidence="6">Binds 1 5,10-methenyltetrahydrofolate (MTHF) per subunit.</text>
</comment>
<evidence type="ECO:0000256" key="6">
    <source>
        <dbReference type="RuleBase" id="RU367151"/>
    </source>
</evidence>
<sequence length="450" mass="52189">MKTIIYWFRNDLRLSDQLGLLAATAQADFFIPVFVLNTAKESPFPAWHLPSKPRHSRLKEQYLRESLQALDKDLKTLGSKLQILEGPPETTLPKLSLSYQAEIFCEEIVAPEEEYEVARLRQQGCQVTIIWQSSFISPNELPFEVHHLPDVFTQFRQQLEKNAVTPPAPLLRITSIPPLPKNIDSANRLSILDKHLPALSKVEAENFSNSLYLQKGWQAGEHQAQQHLASYFRGSLPSTYKETRNQLAGNTFSTRFSPWLANGNLSARQIVAQLKCYELHTAKNESTYWIWFELLWRDYFRFLHLKYKNNLYKNNGLSSLSNAKTEENNQTEIFLQWINGKTPHPLINAAMNELRLTGWLSNRLRQVVASYWIYELRGDWRLGAAWFEHCLVDFDIYSNQGNWLYIAGLGTDPRGGRRFDIDKQANQYDKDGSYQQWWVNRSHHSVNLTG</sequence>
<dbReference type="InterPro" id="IPR014133">
    <property type="entry name" value="Cry_DASH"/>
</dbReference>
<proteinExistence type="inferred from homology"/>
<dbReference type="InterPro" id="IPR005101">
    <property type="entry name" value="Cryptochr/Photolyase_FAD-bd"/>
</dbReference>